<feature type="compositionally biased region" description="Low complexity" evidence="1">
    <location>
        <begin position="555"/>
        <end position="567"/>
    </location>
</feature>
<sequence>MTCPSVDGEAAQPSTDDSSTPPLPEFDVTSLRSLFNEAQSGRAVDLADRCGRWDEQLAPEDPRRWWVLVVWFVTVQSDARAGDPLVLAERMLQEATRTRSTSAETVARAARALTRASLGQPASAVADLGRATALLGALSTAARDDETPAELYVRTLAANLLGLGLMRSGLYAEARNHLRAMLAPEVLADADAMAPAVARFNIGWTHLSDGLEASTSGDAQRAKRCFTESARWFAQTLDEPVLRAPGSWLRTAASALGAAAGDLADHPSAPAALDAVLQRGDFLRPDHAAICRLASARRRRLSGDPEQAAIELARAEQSLPAQHAHRSISFAVWAESILLEQSATSSPARDDALVDTLEVLVAQRRRDRQALDADYAQATERARLLLNPADLTSISIDALTGVRDRRALPELEQLVAQSNDDGSAGCLAFLDLDDLKQLNDRHSHQLGDEVLRLFGAELRHILRPGDLAVRYGGDEFVVLLRSRSLDGTHQLLDAMVSRFADSSAALPGVDGPVTFSRGISETGTGTNLSELLLQADQDLLHSKHSRHRAVVLAHAQAAQGPPGQSASDDPEMSS</sequence>
<dbReference type="NCBIfam" id="TIGR00254">
    <property type="entry name" value="GGDEF"/>
    <property type="match status" value="1"/>
</dbReference>
<evidence type="ECO:0000313" key="3">
    <source>
        <dbReference type="EMBL" id="XCG63268.1"/>
    </source>
</evidence>
<dbReference type="InterPro" id="IPR043128">
    <property type="entry name" value="Rev_trsase/Diguanyl_cyclase"/>
</dbReference>
<evidence type="ECO:0000256" key="1">
    <source>
        <dbReference type="SAM" id="MobiDB-lite"/>
    </source>
</evidence>
<dbReference type="Gene3D" id="3.30.70.270">
    <property type="match status" value="1"/>
</dbReference>
<dbReference type="Pfam" id="PF00990">
    <property type="entry name" value="GGDEF"/>
    <property type="match status" value="1"/>
</dbReference>
<feature type="domain" description="GGDEF" evidence="2">
    <location>
        <begin position="423"/>
        <end position="555"/>
    </location>
</feature>
<dbReference type="PANTHER" id="PTHR45138">
    <property type="entry name" value="REGULATORY COMPONENTS OF SENSORY TRANSDUCTION SYSTEM"/>
    <property type="match status" value="1"/>
</dbReference>
<dbReference type="InterPro" id="IPR050469">
    <property type="entry name" value="Diguanylate_Cyclase"/>
</dbReference>
<organism evidence="3">
    <name type="scientific">Nakamurella sp. A5-74</name>
    <dbReference type="NCBI Taxonomy" id="3158264"/>
    <lineage>
        <taxon>Bacteria</taxon>
        <taxon>Bacillati</taxon>
        <taxon>Actinomycetota</taxon>
        <taxon>Actinomycetes</taxon>
        <taxon>Nakamurellales</taxon>
        <taxon>Nakamurellaceae</taxon>
        <taxon>Nakamurella</taxon>
    </lineage>
</organism>
<dbReference type="CDD" id="cd01949">
    <property type="entry name" value="GGDEF"/>
    <property type="match status" value="1"/>
</dbReference>
<dbReference type="Gene3D" id="1.25.40.10">
    <property type="entry name" value="Tetratricopeptide repeat domain"/>
    <property type="match status" value="1"/>
</dbReference>
<dbReference type="GO" id="GO:0052621">
    <property type="term" value="F:diguanylate cyclase activity"/>
    <property type="evidence" value="ECO:0007669"/>
    <property type="project" value="UniProtKB-EC"/>
</dbReference>
<feature type="region of interest" description="Disordered" evidence="1">
    <location>
        <begin position="555"/>
        <end position="574"/>
    </location>
</feature>
<accession>A0AAU8DMQ7</accession>
<dbReference type="PANTHER" id="PTHR45138:SF9">
    <property type="entry name" value="DIGUANYLATE CYCLASE DGCM-RELATED"/>
    <property type="match status" value="1"/>
</dbReference>
<keyword evidence="3" id="KW-0808">Transferase</keyword>
<dbReference type="InterPro" id="IPR011990">
    <property type="entry name" value="TPR-like_helical_dom_sf"/>
</dbReference>
<dbReference type="RefSeq" id="WP_353648883.1">
    <property type="nucleotide sequence ID" value="NZ_CP159218.1"/>
</dbReference>
<gene>
    <name evidence="3" type="ORF">ABLG96_19015</name>
</gene>
<reference evidence="3" key="1">
    <citation type="submission" date="2024-05" db="EMBL/GenBank/DDBJ databases">
        <authorList>
            <person name="Cai S.Y."/>
            <person name="Jin L.M."/>
            <person name="Li H.R."/>
        </authorList>
    </citation>
    <scope>NUCLEOTIDE SEQUENCE</scope>
    <source>
        <strain evidence="3">A5-74</strain>
    </source>
</reference>
<feature type="region of interest" description="Disordered" evidence="1">
    <location>
        <begin position="1"/>
        <end position="25"/>
    </location>
</feature>
<evidence type="ECO:0000259" key="2">
    <source>
        <dbReference type="PROSITE" id="PS50887"/>
    </source>
</evidence>
<keyword evidence="3" id="KW-0548">Nucleotidyltransferase</keyword>
<dbReference type="SUPFAM" id="SSF55073">
    <property type="entry name" value="Nucleotide cyclase"/>
    <property type="match status" value="1"/>
</dbReference>
<dbReference type="EMBL" id="CP159218">
    <property type="protein sequence ID" value="XCG63268.1"/>
    <property type="molecule type" value="Genomic_DNA"/>
</dbReference>
<dbReference type="InterPro" id="IPR000160">
    <property type="entry name" value="GGDEF_dom"/>
</dbReference>
<protein>
    <submittedName>
        <fullName evidence="3">GGDEF domain-containing protein</fullName>
        <ecNumber evidence="3">2.7.7.65</ecNumber>
    </submittedName>
</protein>
<name>A0AAU8DMQ7_9ACTN</name>
<dbReference type="AlphaFoldDB" id="A0AAU8DMQ7"/>
<dbReference type="SMART" id="SM00267">
    <property type="entry name" value="GGDEF"/>
    <property type="match status" value="1"/>
</dbReference>
<dbReference type="InterPro" id="IPR029787">
    <property type="entry name" value="Nucleotide_cyclase"/>
</dbReference>
<dbReference type="PROSITE" id="PS50887">
    <property type="entry name" value="GGDEF"/>
    <property type="match status" value="1"/>
</dbReference>
<dbReference type="EC" id="2.7.7.65" evidence="3"/>
<proteinExistence type="predicted"/>